<reference evidence="1 2" key="1">
    <citation type="submission" date="2014-04" db="EMBL/GenBank/DDBJ databases">
        <authorList>
            <consortium name="DOE Joint Genome Institute"/>
            <person name="Kuo A."/>
            <person name="Zuccaro A."/>
            <person name="Kohler A."/>
            <person name="Nagy L.G."/>
            <person name="Floudas D."/>
            <person name="Copeland A."/>
            <person name="Barry K.W."/>
            <person name="Cichocki N."/>
            <person name="Veneault-Fourrey C."/>
            <person name="LaButti K."/>
            <person name="Lindquist E.A."/>
            <person name="Lipzen A."/>
            <person name="Lundell T."/>
            <person name="Morin E."/>
            <person name="Murat C."/>
            <person name="Sun H."/>
            <person name="Tunlid A."/>
            <person name="Henrissat B."/>
            <person name="Grigoriev I.V."/>
            <person name="Hibbett D.S."/>
            <person name="Martin F."/>
            <person name="Nordberg H.P."/>
            <person name="Cantor M.N."/>
            <person name="Hua S.X."/>
        </authorList>
    </citation>
    <scope>NUCLEOTIDE SEQUENCE [LARGE SCALE GENOMIC DNA]</scope>
    <source>
        <strain evidence="1 2">MAFF 305830</strain>
    </source>
</reference>
<dbReference type="AlphaFoldDB" id="A0A0C3B8A7"/>
<dbReference type="Proteomes" id="UP000054097">
    <property type="component" value="Unassembled WGS sequence"/>
</dbReference>
<organism evidence="1 2">
    <name type="scientific">Serendipita vermifera MAFF 305830</name>
    <dbReference type="NCBI Taxonomy" id="933852"/>
    <lineage>
        <taxon>Eukaryota</taxon>
        <taxon>Fungi</taxon>
        <taxon>Dikarya</taxon>
        <taxon>Basidiomycota</taxon>
        <taxon>Agaricomycotina</taxon>
        <taxon>Agaricomycetes</taxon>
        <taxon>Sebacinales</taxon>
        <taxon>Serendipitaceae</taxon>
        <taxon>Serendipita</taxon>
    </lineage>
</organism>
<dbReference type="EMBL" id="KN824297">
    <property type="protein sequence ID" value="KIM27671.1"/>
    <property type="molecule type" value="Genomic_DNA"/>
</dbReference>
<evidence type="ECO:0000313" key="2">
    <source>
        <dbReference type="Proteomes" id="UP000054097"/>
    </source>
</evidence>
<accession>A0A0C3B8A7</accession>
<keyword evidence="2" id="KW-1185">Reference proteome</keyword>
<evidence type="ECO:0000313" key="1">
    <source>
        <dbReference type="EMBL" id="KIM27671.1"/>
    </source>
</evidence>
<proteinExistence type="predicted"/>
<protein>
    <submittedName>
        <fullName evidence="1">Uncharacterized protein</fullName>
    </submittedName>
</protein>
<dbReference type="HOGENOM" id="CLU_179506_0_0_1"/>
<gene>
    <name evidence="1" type="ORF">M408DRAFT_162804</name>
</gene>
<name>A0A0C3B8A7_SERVB</name>
<sequence>MSTLDDEPKPGTALKIVVEENAQLNAFVAMIERKLQLDKQRVNDLKEWQQSWNPEWTTSGIAALVTPLLDHMKQEVAYYEASNEEITSIIKNLSTMDVAVNTNDNVCFLGNEPR</sequence>
<reference evidence="2" key="2">
    <citation type="submission" date="2015-01" db="EMBL/GenBank/DDBJ databases">
        <title>Evolutionary Origins and Diversification of the Mycorrhizal Mutualists.</title>
        <authorList>
            <consortium name="DOE Joint Genome Institute"/>
            <consortium name="Mycorrhizal Genomics Consortium"/>
            <person name="Kohler A."/>
            <person name="Kuo A."/>
            <person name="Nagy L.G."/>
            <person name="Floudas D."/>
            <person name="Copeland A."/>
            <person name="Barry K.W."/>
            <person name="Cichocki N."/>
            <person name="Veneault-Fourrey C."/>
            <person name="LaButti K."/>
            <person name="Lindquist E.A."/>
            <person name="Lipzen A."/>
            <person name="Lundell T."/>
            <person name="Morin E."/>
            <person name="Murat C."/>
            <person name="Riley R."/>
            <person name="Ohm R."/>
            <person name="Sun H."/>
            <person name="Tunlid A."/>
            <person name="Henrissat B."/>
            <person name="Grigoriev I.V."/>
            <person name="Hibbett D.S."/>
            <person name="Martin F."/>
        </authorList>
    </citation>
    <scope>NUCLEOTIDE SEQUENCE [LARGE SCALE GENOMIC DNA]</scope>
    <source>
        <strain evidence="2">MAFF 305830</strain>
    </source>
</reference>